<evidence type="ECO:0000256" key="3">
    <source>
        <dbReference type="ARBA" id="ARBA00022525"/>
    </source>
</evidence>
<reference evidence="8" key="1">
    <citation type="submission" date="2010-06" db="EMBL/GenBank/DDBJ databases">
        <authorList>
            <person name="Jiang H."/>
            <person name="Abraham K."/>
            <person name="Ali S."/>
            <person name="Alsbrooks S.L."/>
            <person name="Anim B.N."/>
            <person name="Anosike U.S."/>
            <person name="Attaway T."/>
            <person name="Bandaranaike D.P."/>
            <person name="Battles P.K."/>
            <person name="Bell S.N."/>
            <person name="Bell A.V."/>
            <person name="Beltran B."/>
            <person name="Bickham C."/>
            <person name="Bustamante Y."/>
            <person name="Caleb T."/>
            <person name="Canada A."/>
            <person name="Cardenas V."/>
            <person name="Carter K."/>
            <person name="Chacko J."/>
            <person name="Chandrabose M.N."/>
            <person name="Chavez D."/>
            <person name="Chavez A."/>
            <person name="Chen L."/>
            <person name="Chu H.-S."/>
            <person name="Claassen K.J."/>
            <person name="Cockrell R."/>
            <person name="Collins M."/>
            <person name="Cooper J.A."/>
            <person name="Cree A."/>
            <person name="Curry S.M."/>
            <person name="Da Y."/>
            <person name="Dao M.D."/>
            <person name="Das B."/>
            <person name="Davila M.-L."/>
            <person name="Davy-Carroll L."/>
            <person name="Denson S."/>
            <person name="Dinh H."/>
            <person name="Ebong V.E."/>
            <person name="Edwards J.R."/>
            <person name="Egan A."/>
            <person name="El-Daye J."/>
            <person name="Escobedo L."/>
            <person name="Fernandez S."/>
            <person name="Fernando P.R."/>
            <person name="Flagg N."/>
            <person name="Forbes L.D."/>
            <person name="Fowler R.G."/>
            <person name="Fu Q."/>
            <person name="Gabisi R.A."/>
            <person name="Ganer J."/>
            <person name="Garbino Pronczuk A."/>
            <person name="Garcia R.M."/>
            <person name="Garner T."/>
            <person name="Garrett T.E."/>
            <person name="Gonzalez D.A."/>
            <person name="Hamid H."/>
            <person name="Hawkins E.S."/>
            <person name="Hirani K."/>
            <person name="Hogues M.E."/>
            <person name="Hollins B."/>
            <person name="Hsiao C.-H."/>
            <person name="Jabil R."/>
            <person name="James M.L."/>
            <person name="Jhangiani S.N."/>
            <person name="Johnson B."/>
            <person name="Johnson Q."/>
            <person name="Joshi V."/>
            <person name="Kalu J.B."/>
            <person name="Kam C."/>
            <person name="Kashfia A."/>
            <person name="Keebler J."/>
            <person name="Kisamo H."/>
            <person name="Kovar C.L."/>
            <person name="Lago L.A."/>
            <person name="Lai C.-Y."/>
            <person name="Laidlaw J."/>
            <person name="Lara F."/>
            <person name="Le T.-K."/>
            <person name="Lee S.L."/>
            <person name="Legall F.H."/>
            <person name="Lemon S.J."/>
            <person name="Lewis L.R."/>
            <person name="Li B."/>
            <person name="Liu Y."/>
            <person name="Liu Y.-S."/>
            <person name="Lopez J."/>
            <person name="Lozado R.J."/>
            <person name="Lu J."/>
            <person name="Madu R.C."/>
            <person name="Maheshwari M."/>
            <person name="Maheshwari R."/>
            <person name="Malloy K."/>
            <person name="Martinez E."/>
            <person name="Mathew T."/>
            <person name="Mercado I.C."/>
            <person name="Mercado C."/>
            <person name="Meyer B."/>
            <person name="Montgomery K."/>
            <person name="Morgan M.B."/>
            <person name="Munidasa M."/>
            <person name="Nazareth L.V."/>
            <person name="Nelson J."/>
            <person name="Ng B.M."/>
            <person name="Nguyen N.B."/>
            <person name="Nguyen P.Q."/>
            <person name="Nguyen T."/>
            <person name="Obregon M."/>
            <person name="Okwuonu G.O."/>
            <person name="Onwere C.G."/>
            <person name="Orozco G."/>
            <person name="Parra A."/>
            <person name="Patel S."/>
            <person name="Patil S."/>
            <person name="Perez A."/>
            <person name="Perez Y."/>
            <person name="Pham C."/>
            <person name="Primus E.L."/>
            <person name="Pu L.-L."/>
            <person name="Puazo M."/>
            <person name="Qin X."/>
            <person name="Quiroz J.B."/>
            <person name="Reese J."/>
            <person name="Richards S."/>
            <person name="Rives C.M."/>
            <person name="Robberts R."/>
            <person name="Ruiz S.J."/>
            <person name="Ruiz M.J."/>
            <person name="Santibanez J."/>
            <person name="Schneider B.W."/>
            <person name="Sisson I."/>
            <person name="Smith M."/>
            <person name="Sodergren E."/>
            <person name="Song X.-Z."/>
            <person name="Song B.B."/>
            <person name="Summersgill H."/>
            <person name="Thelus R."/>
            <person name="Thornton R.D."/>
            <person name="Trejos Z.Y."/>
            <person name="Usmani K."/>
            <person name="Vattathil S."/>
            <person name="Villasana D."/>
            <person name="Walker D.L."/>
            <person name="Wang S."/>
            <person name="Wang K."/>
            <person name="White C.S."/>
            <person name="Williams A.C."/>
            <person name="Williamson J."/>
            <person name="Wilson K."/>
            <person name="Woghiren I.O."/>
            <person name="Woodworth J.R."/>
            <person name="Worley K.C."/>
            <person name="Wright R.A."/>
            <person name="Wu W."/>
            <person name="Young L."/>
            <person name="Zhang L."/>
            <person name="Zhang J."/>
            <person name="Zhu Y."/>
            <person name="Muzny D.M."/>
            <person name="Weinstock G."/>
            <person name="Gibbs R.A."/>
        </authorList>
    </citation>
    <scope>NUCLEOTIDE SEQUENCE [LARGE SCALE GENOMIC DNA]</scope>
    <source>
        <strain evidence="8">LSR1</strain>
    </source>
</reference>
<dbReference type="GO" id="GO:0005615">
    <property type="term" value="C:extracellular space"/>
    <property type="evidence" value="ECO:0007669"/>
    <property type="project" value="TreeGrafter"/>
</dbReference>
<keyword evidence="8" id="KW-1185">Reference proteome</keyword>
<protein>
    <recommendedName>
        <fullName evidence="9">Meteorin-like protein</fullName>
    </recommendedName>
</protein>
<evidence type="ECO:0008006" key="9">
    <source>
        <dbReference type="Google" id="ProtNLM"/>
    </source>
</evidence>
<evidence type="ECO:0000313" key="8">
    <source>
        <dbReference type="Proteomes" id="UP000007819"/>
    </source>
</evidence>
<evidence type="ECO:0000256" key="5">
    <source>
        <dbReference type="ARBA" id="ARBA00023157"/>
    </source>
</evidence>
<dbReference type="PANTHER" id="PTHR28593">
    <property type="entry name" value="METEORIN-LIKE PROTEIN"/>
    <property type="match status" value="1"/>
</dbReference>
<keyword evidence="3" id="KW-0964">Secreted</keyword>
<dbReference type="GeneID" id="100166791"/>
<dbReference type="OMA" id="VHWGPRE"/>
<dbReference type="Proteomes" id="UP000007819">
    <property type="component" value="Chromosome A1"/>
</dbReference>
<dbReference type="InterPro" id="IPR051998">
    <property type="entry name" value="Meteorin-like"/>
</dbReference>
<accession>A0A8R2A426</accession>
<dbReference type="EnsemblMetazoa" id="XM_001942607.4">
    <property type="protein sequence ID" value="XP_001942642.1"/>
    <property type="gene ID" value="LOC100166791"/>
</dbReference>
<organism evidence="7 8">
    <name type="scientific">Acyrthosiphon pisum</name>
    <name type="common">Pea aphid</name>
    <dbReference type="NCBI Taxonomy" id="7029"/>
    <lineage>
        <taxon>Eukaryota</taxon>
        <taxon>Metazoa</taxon>
        <taxon>Ecdysozoa</taxon>
        <taxon>Arthropoda</taxon>
        <taxon>Hexapoda</taxon>
        <taxon>Insecta</taxon>
        <taxon>Pterygota</taxon>
        <taxon>Neoptera</taxon>
        <taxon>Paraneoptera</taxon>
        <taxon>Hemiptera</taxon>
        <taxon>Sternorrhyncha</taxon>
        <taxon>Aphidomorpha</taxon>
        <taxon>Aphidoidea</taxon>
        <taxon>Aphididae</taxon>
        <taxon>Macrosiphini</taxon>
        <taxon>Acyrthosiphon</taxon>
    </lineage>
</organism>
<evidence type="ECO:0000256" key="1">
    <source>
        <dbReference type="ARBA" id="ARBA00004613"/>
    </source>
</evidence>
<dbReference type="RefSeq" id="XP_001942642.1">
    <property type="nucleotide sequence ID" value="XM_001942607.4"/>
</dbReference>
<feature type="compositionally biased region" description="Low complexity" evidence="6">
    <location>
        <begin position="251"/>
        <end position="260"/>
    </location>
</feature>
<keyword evidence="4" id="KW-0732">Signal</keyword>
<proteinExistence type="inferred from homology"/>
<sequence>MTAAAISRLWPDGGGVAGRPSRRPRYVVEANTTVLLLVPLLMLALATASRASDSCDWSGSGLTSDSSEHSVRPVRLDRCWAGTVRWSYPRGALRVVFRLTGTSGGREFRVCLKPDRLDGVRVLLDSAPRRLIAVYDYRKADEPLRSRCFKSVGGTAAFYVEADKTGDQSGPVRFRYDLEPLAEPAPQLFVADNLDDECRPCTVEEMTQAYCTSSLVVQGTIVGVSYDGDVSRVRVMPTKAHRLPPEEDDLPVQVSPPQQQQEDESGRPRRDDRRPMTITFGRGCRPAAGPGEFVFMARTKFDELALRCAPRLEEWRQAVKADKAPGCILAG</sequence>
<dbReference type="OrthoDB" id="6092325at2759"/>
<dbReference type="AlphaFoldDB" id="A0A8R2A426"/>
<dbReference type="PANTHER" id="PTHR28593:SF3">
    <property type="entry name" value="METEORIN-LIKE PROTEIN"/>
    <property type="match status" value="1"/>
</dbReference>
<name>A0A8R2A426_ACYPI</name>
<comment type="similarity">
    <text evidence="2">Belongs to the meteorin family.</text>
</comment>
<evidence type="ECO:0000256" key="2">
    <source>
        <dbReference type="ARBA" id="ARBA00005669"/>
    </source>
</evidence>
<feature type="compositionally biased region" description="Basic and acidic residues" evidence="6">
    <location>
        <begin position="264"/>
        <end position="275"/>
    </location>
</feature>
<feature type="region of interest" description="Disordered" evidence="6">
    <location>
        <begin position="241"/>
        <end position="284"/>
    </location>
</feature>
<evidence type="ECO:0000256" key="4">
    <source>
        <dbReference type="ARBA" id="ARBA00022729"/>
    </source>
</evidence>
<dbReference type="KEGG" id="api:100166791"/>
<comment type="subcellular location">
    <subcellularLocation>
        <location evidence="1">Secreted</location>
    </subcellularLocation>
</comment>
<evidence type="ECO:0000256" key="6">
    <source>
        <dbReference type="SAM" id="MobiDB-lite"/>
    </source>
</evidence>
<evidence type="ECO:0000313" key="7">
    <source>
        <dbReference type="EnsemblMetazoa" id="XP_001942642.1"/>
    </source>
</evidence>
<dbReference type="GO" id="GO:0005179">
    <property type="term" value="F:hormone activity"/>
    <property type="evidence" value="ECO:0007669"/>
    <property type="project" value="TreeGrafter"/>
</dbReference>
<keyword evidence="5" id="KW-1015">Disulfide bond</keyword>
<reference evidence="7" key="2">
    <citation type="submission" date="2022-06" db="UniProtKB">
        <authorList>
            <consortium name="EnsemblMetazoa"/>
        </authorList>
    </citation>
    <scope>IDENTIFICATION</scope>
</reference>